<comment type="caution">
    <text evidence="3">The sequence shown here is derived from an EMBL/GenBank/DDBJ whole genome shotgun (WGS) entry which is preliminary data.</text>
</comment>
<keyword evidence="4" id="KW-1185">Reference proteome</keyword>
<keyword evidence="2" id="KW-0732">Signal</keyword>
<name>A0AAD7BZ96_9AGAR</name>
<dbReference type="InterPro" id="IPR009486">
    <property type="entry name" value="Pur_nuclsid_perm"/>
</dbReference>
<dbReference type="EMBL" id="JARKIF010000007">
    <property type="protein sequence ID" value="KAJ7634841.1"/>
    <property type="molecule type" value="Genomic_DNA"/>
</dbReference>
<dbReference type="Gene3D" id="3.40.50.1580">
    <property type="entry name" value="Nucleoside phosphorylase domain"/>
    <property type="match status" value="1"/>
</dbReference>
<reference evidence="3" key="1">
    <citation type="submission" date="2023-03" db="EMBL/GenBank/DDBJ databases">
        <title>Massive genome expansion in bonnet fungi (Mycena s.s.) driven by repeated elements and novel gene families across ecological guilds.</title>
        <authorList>
            <consortium name="Lawrence Berkeley National Laboratory"/>
            <person name="Harder C.B."/>
            <person name="Miyauchi S."/>
            <person name="Viragh M."/>
            <person name="Kuo A."/>
            <person name="Thoen E."/>
            <person name="Andreopoulos B."/>
            <person name="Lu D."/>
            <person name="Skrede I."/>
            <person name="Drula E."/>
            <person name="Henrissat B."/>
            <person name="Morin E."/>
            <person name="Kohler A."/>
            <person name="Barry K."/>
            <person name="LaButti K."/>
            <person name="Morin E."/>
            <person name="Salamov A."/>
            <person name="Lipzen A."/>
            <person name="Mereny Z."/>
            <person name="Hegedus B."/>
            <person name="Baldrian P."/>
            <person name="Stursova M."/>
            <person name="Weitz H."/>
            <person name="Taylor A."/>
            <person name="Grigoriev I.V."/>
            <person name="Nagy L.G."/>
            <person name="Martin F."/>
            <person name="Kauserud H."/>
        </authorList>
    </citation>
    <scope>NUCLEOTIDE SEQUENCE</scope>
    <source>
        <strain evidence="3">9284</strain>
    </source>
</reference>
<protein>
    <submittedName>
        <fullName evidence="3">Purine nucleoside permease</fullName>
    </submittedName>
</protein>
<gene>
    <name evidence="3" type="ORF">FB45DRAFT_977804</name>
</gene>
<comment type="similarity">
    <text evidence="1">Belongs to the NUP family.</text>
</comment>
<keyword evidence="1" id="KW-0813">Transport</keyword>
<dbReference type="InterPro" id="IPR035994">
    <property type="entry name" value="Nucleoside_phosphorylase_sf"/>
</dbReference>
<dbReference type="GO" id="GO:0003824">
    <property type="term" value="F:catalytic activity"/>
    <property type="evidence" value="ECO:0007669"/>
    <property type="project" value="InterPro"/>
</dbReference>
<comment type="function">
    <text evidence="1">Nucleoside permease that transports adenosine and guanosine.</text>
</comment>
<evidence type="ECO:0000313" key="3">
    <source>
        <dbReference type="EMBL" id="KAJ7634841.1"/>
    </source>
</evidence>
<feature type="signal peptide" evidence="2">
    <location>
        <begin position="1"/>
        <end position="19"/>
    </location>
</feature>
<dbReference type="PANTHER" id="PTHR38643:SF1">
    <property type="entry name" value="PURINE NUCLEOSIDE PERMEASE C285.05-RELATED"/>
    <property type="match status" value="1"/>
</dbReference>
<evidence type="ECO:0000313" key="4">
    <source>
        <dbReference type="Proteomes" id="UP001221142"/>
    </source>
</evidence>
<dbReference type="PANTHER" id="PTHR38643">
    <property type="entry name" value="PURINE NUCLEOSIDE PERMEASE C285.05-RELATED"/>
    <property type="match status" value="1"/>
</dbReference>
<dbReference type="AlphaFoldDB" id="A0AAD7BZ96"/>
<evidence type="ECO:0000256" key="1">
    <source>
        <dbReference type="PIRNR" id="PIRNR013171"/>
    </source>
</evidence>
<evidence type="ECO:0000256" key="2">
    <source>
        <dbReference type="SAM" id="SignalP"/>
    </source>
</evidence>
<dbReference type="GO" id="GO:0055085">
    <property type="term" value="P:transmembrane transport"/>
    <property type="evidence" value="ECO:0007669"/>
    <property type="project" value="InterPro"/>
</dbReference>
<accession>A0AAD7BZ96</accession>
<sequence>MLSWLLFPLLSSLVLDVRGANVTTIKPRLFIVTMFDLESDAWYNIPDFNILAQNITVPGFSPLYPNASCTSDASVCLLTTGEGEINAASTITSLLFSPSFDLTSTYFMISGTAGINPKMASIGDVTFARYSVSVALQYEFDTREMPSNFNTGYFPIGSTAPGGPVVQTYGTEVFEVNDALRQLAFSYAKTATLNDTAETQLARNMYVNSSMYTAAARQGPSVVLCDTATSDVWWSGQRLGEAFENITRVWTNGTGEYCTSQQEDNATLNALMRGALFRLVDFSRIIVMRSGSDFDRQYEGQAAVANLLGPTPGFSPSVLNLRLAGVKIIEAILDQWDSTFAKGIEPTNYVGDILGSLGGEPDFGPGSVFKGKGAVMGPASKRVPGKY</sequence>
<dbReference type="Proteomes" id="UP001221142">
    <property type="component" value="Unassembled WGS sequence"/>
</dbReference>
<dbReference type="Pfam" id="PF06516">
    <property type="entry name" value="NUP"/>
    <property type="match status" value="1"/>
</dbReference>
<dbReference type="GO" id="GO:0009116">
    <property type="term" value="P:nucleoside metabolic process"/>
    <property type="evidence" value="ECO:0007669"/>
    <property type="project" value="InterPro"/>
</dbReference>
<dbReference type="GO" id="GO:0005783">
    <property type="term" value="C:endoplasmic reticulum"/>
    <property type="evidence" value="ECO:0007669"/>
    <property type="project" value="TreeGrafter"/>
</dbReference>
<organism evidence="3 4">
    <name type="scientific">Roridomyces roridus</name>
    <dbReference type="NCBI Taxonomy" id="1738132"/>
    <lineage>
        <taxon>Eukaryota</taxon>
        <taxon>Fungi</taxon>
        <taxon>Dikarya</taxon>
        <taxon>Basidiomycota</taxon>
        <taxon>Agaricomycotina</taxon>
        <taxon>Agaricomycetes</taxon>
        <taxon>Agaricomycetidae</taxon>
        <taxon>Agaricales</taxon>
        <taxon>Marasmiineae</taxon>
        <taxon>Mycenaceae</taxon>
        <taxon>Roridomyces</taxon>
    </lineage>
</organism>
<dbReference type="PIRSF" id="PIRSF013171">
    <property type="entry name" value="Pur_nuclsid_perm"/>
    <property type="match status" value="1"/>
</dbReference>
<proteinExistence type="inferred from homology"/>
<feature type="chain" id="PRO_5042065328" evidence="2">
    <location>
        <begin position="20"/>
        <end position="387"/>
    </location>
</feature>